<dbReference type="InterPro" id="IPR050879">
    <property type="entry name" value="Acyltransferase_3"/>
</dbReference>
<gene>
    <name evidence="3" type="ORF">ANBU17_31090</name>
</gene>
<reference evidence="3" key="1">
    <citation type="submission" date="2020-06" db="EMBL/GenBank/DDBJ databases">
        <title>Characterization of fructooligosaccharide metabolism and fructooligosaccharide-degrading enzymes in human commensal butyrate producers.</title>
        <authorList>
            <person name="Tanno H."/>
            <person name="Fujii T."/>
            <person name="Hirano K."/>
            <person name="Maeno S."/>
            <person name="Tonozuka T."/>
            <person name="Sakamoto M."/>
            <person name="Ohkuma M."/>
            <person name="Tochio T."/>
            <person name="Endo A."/>
        </authorList>
    </citation>
    <scope>NUCLEOTIDE SEQUENCE</scope>
    <source>
        <strain evidence="3">JCM 17466</strain>
    </source>
</reference>
<feature type="transmembrane region" description="Helical" evidence="1">
    <location>
        <begin position="170"/>
        <end position="190"/>
    </location>
</feature>
<dbReference type="AlphaFoldDB" id="A0A916Q9J8"/>
<comment type="caution">
    <text evidence="3">The sequence shown here is derived from an EMBL/GenBank/DDBJ whole genome shotgun (WGS) entry which is preliminary data.</text>
</comment>
<feature type="transmembrane region" description="Helical" evidence="1">
    <location>
        <begin position="12"/>
        <end position="31"/>
    </location>
</feature>
<dbReference type="EMBL" id="BLYI01000075">
    <property type="protein sequence ID" value="GFO86762.1"/>
    <property type="molecule type" value="Genomic_DNA"/>
</dbReference>
<organism evidence="3 4">
    <name type="scientific">Anaerostipes butyraticus</name>
    <dbReference type="NCBI Taxonomy" id="645466"/>
    <lineage>
        <taxon>Bacteria</taxon>
        <taxon>Bacillati</taxon>
        <taxon>Bacillota</taxon>
        <taxon>Clostridia</taxon>
        <taxon>Lachnospirales</taxon>
        <taxon>Lachnospiraceae</taxon>
        <taxon>Anaerostipes</taxon>
    </lineage>
</organism>
<keyword evidence="1" id="KW-1133">Transmembrane helix</keyword>
<dbReference type="Pfam" id="PF01757">
    <property type="entry name" value="Acyl_transf_3"/>
    <property type="match status" value="1"/>
</dbReference>
<dbReference type="RefSeq" id="WP_201312405.1">
    <property type="nucleotide sequence ID" value="NZ_BLYI01000075.1"/>
</dbReference>
<feature type="transmembrane region" description="Helical" evidence="1">
    <location>
        <begin position="241"/>
        <end position="261"/>
    </location>
</feature>
<sequence>MSHSEKNSRLFYPDFIRVIAFLCILLFHFQVETSHFAVFRGIPAISSGICEIDLGQLGVSLFFILSGASLMISKKPFDAVSFYKKRFFTLFPAYYLVWGGAFLGTLLLSPESLDGTPPWTILLTILGLDGYVYSICPNFYKVGEWFFGCLLLIYLFYPLLRTAMEKHPKIFLPIVLLIWILLMRFVPTALRPDHTFYLRIPEFLIGMYFMKYWNRKIYFQGLIGVLIFFCFLFLSPLPENFQVLCLAGTGTGAFMILRALACRISRFPLPRIKTAITKTAGISYEIFLLHHFVLIHLLRIFFANRILTQGMGILLFAGWCLLIGITAWILHRFLSSLSKSFLTN</sequence>
<feature type="transmembrane region" description="Helical" evidence="1">
    <location>
        <begin position="282"/>
        <end position="302"/>
    </location>
</feature>
<feature type="transmembrane region" description="Helical" evidence="1">
    <location>
        <begin position="308"/>
        <end position="330"/>
    </location>
</feature>
<feature type="transmembrane region" description="Helical" evidence="1">
    <location>
        <begin position="116"/>
        <end position="133"/>
    </location>
</feature>
<proteinExistence type="predicted"/>
<keyword evidence="1" id="KW-0812">Transmembrane</keyword>
<dbReference type="GO" id="GO:0016020">
    <property type="term" value="C:membrane"/>
    <property type="evidence" value="ECO:0007669"/>
    <property type="project" value="TreeGrafter"/>
</dbReference>
<accession>A0A916Q9J8</accession>
<evidence type="ECO:0000313" key="3">
    <source>
        <dbReference type="EMBL" id="GFO86762.1"/>
    </source>
</evidence>
<feature type="transmembrane region" description="Helical" evidence="1">
    <location>
        <begin position="54"/>
        <end position="72"/>
    </location>
</feature>
<keyword evidence="1" id="KW-0472">Membrane</keyword>
<feature type="transmembrane region" description="Helical" evidence="1">
    <location>
        <begin position="217"/>
        <end position="235"/>
    </location>
</feature>
<protein>
    <recommendedName>
        <fullName evidence="2">Acyltransferase 3 domain-containing protein</fullName>
    </recommendedName>
</protein>
<evidence type="ECO:0000256" key="1">
    <source>
        <dbReference type="SAM" id="Phobius"/>
    </source>
</evidence>
<dbReference type="Proteomes" id="UP000613208">
    <property type="component" value="Unassembled WGS sequence"/>
</dbReference>
<keyword evidence="4" id="KW-1185">Reference proteome</keyword>
<feature type="domain" description="Acyltransferase 3" evidence="2">
    <location>
        <begin position="12"/>
        <end position="326"/>
    </location>
</feature>
<dbReference type="PANTHER" id="PTHR23028">
    <property type="entry name" value="ACETYLTRANSFERASE"/>
    <property type="match status" value="1"/>
</dbReference>
<feature type="transmembrane region" description="Helical" evidence="1">
    <location>
        <begin position="145"/>
        <end position="164"/>
    </location>
</feature>
<evidence type="ECO:0000313" key="4">
    <source>
        <dbReference type="Proteomes" id="UP000613208"/>
    </source>
</evidence>
<feature type="transmembrane region" description="Helical" evidence="1">
    <location>
        <begin position="93"/>
        <end position="110"/>
    </location>
</feature>
<dbReference type="GO" id="GO:0016747">
    <property type="term" value="F:acyltransferase activity, transferring groups other than amino-acyl groups"/>
    <property type="evidence" value="ECO:0007669"/>
    <property type="project" value="InterPro"/>
</dbReference>
<dbReference type="InterPro" id="IPR002656">
    <property type="entry name" value="Acyl_transf_3_dom"/>
</dbReference>
<evidence type="ECO:0000259" key="2">
    <source>
        <dbReference type="Pfam" id="PF01757"/>
    </source>
</evidence>
<dbReference type="GO" id="GO:0000271">
    <property type="term" value="P:polysaccharide biosynthetic process"/>
    <property type="evidence" value="ECO:0007669"/>
    <property type="project" value="TreeGrafter"/>
</dbReference>
<dbReference type="PANTHER" id="PTHR23028:SF53">
    <property type="entry name" value="ACYL_TRANSF_3 DOMAIN-CONTAINING PROTEIN"/>
    <property type="match status" value="1"/>
</dbReference>
<name>A0A916Q9J8_9FIRM</name>